<dbReference type="PANTHER" id="PTHR11136:SF5">
    <property type="entry name" value="FOLYLPOLYGLUTAMATE SYNTHASE, MITOCHONDRIAL"/>
    <property type="match status" value="1"/>
</dbReference>
<dbReference type="SUPFAM" id="SSF53623">
    <property type="entry name" value="MurD-like peptide ligases, catalytic domain"/>
    <property type="match status" value="1"/>
</dbReference>
<dbReference type="Proteomes" id="UP000008698">
    <property type="component" value="Unassembled WGS sequence"/>
</dbReference>
<dbReference type="OMA" id="HIHIAGT"/>
<dbReference type="GO" id="GO:0005739">
    <property type="term" value="C:mitochondrion"/>
    <property type="evidence" value="ECO:0007669"/>
    <property type="project" value="TreeGrafter"/>
</dbReference>
<name>C9SQL2_VERA1</name>
<dbReference type="InterPro" id="IPR018109">
    <property type="entry name" value="Folylpolyglutamate_synth_CS"/>
</dbReference>
<dbReference type="AlphaFoldDB" id="C9SQL2"/>
<keyword evidence="6" id="KW-0479">Metal-binding</keyword>
<evidence type="ECO:0000256" key="10">
    <source>
        <dbReference type="ARBA" id="ARBA00030592"/>
    </source>
</evidence>
<dbReference type="GO" id="GO:0005524">
    <property type="term" value="F:ATP binding"/>
    <property type="evidence" value="ECO:0007669"/>
    <property type="project" value="UniProtKB-KW"/>
</dbReference>
<comment type="pathway">
    <text evidence="1">Cofactor biosynthesis; tetrahydrofolylpolyglutamate biosynthesis.</text>
</comment>
<dbReference type="GO" id="GO:0005829">
    <property type="term" value="C:cytosol"/>
    <property type="evidence" value="ECO:0007669"/>
    <property type="project" value="TreeGrafter"/>
</dbReference>
<dbReference type="InterPro" id="IPR036565">
    <property type="entry name" value="Mur-like_cat_sf"/>
</dbReference>
<keyword evidence="9" id="KW-0460">Magnesium</keyword>
<dbReference type="RefSeq" id="XP_003002676.1">
    <property type="nucleotide sequence ID" value="XM_003002630.1"/>
</dbReference>
<keyword evidence="5" id="KW-0436">Ligase</keyword>
<evidence type="ECO:0000256" key="3">
    <source>
        <dbReference type="ARBA" id="ARBA00013025"/>
    </source>
</evidence>
<protein>
    <recommendedName>
        <fullName evidence="3">tetrahydrofolate synthase</fullName>
        <ecNumber evidence="3">6.3.2.17</ecNumber>
    </recommendedName>
    <alternativeName>
        <fullName evidence="11">Folylpoly-gamma-glutamate synthetase</fullName>
    </alternativeName>
    <alternativeName>
        <fullName evidence="10">Tetrahydrofolylpolyglutamate synthase</fullName>
    </alternativeName>
</protein>
<dbReference type="KEGG" id="val:VDBG_07247"/>
<dbReference type="GeneID" id="9527677"/>
<evidence type="ECO:0000256" key="7">
    <source>
        <dbReference type="ARBA" id="ARBA00022741"/>
    </source>
</evidence>
<dbReference type="NCBIfam" id="TIGR01499">
    <property type="entry name" value="folC"/>
    <property type="match status" value="1"/>
</dbReference>
<feature type="compositionally biased region" description="Low complexity" evidence="13">
    <location>
        <begin position="59"/>
        <end position="72"/>
    </location>
</feature>
<dbReference type="GO" id="GO:0046872">
    <property type="term" value="F:metal ion binding"/>
    <property type="evidence" value="ECO:0007669"/>
    <property type="project" value="UniProtKB-KW"/>
</dbReference>
<dbReference type="SUPFAM" id="SSF53244">
    <property type="entry name" value="MurD-like peptide ligases, peptide-binding domain"/>
    <property type="match status" value="1"/>
</dbReference>
<keyword evidence="15" id="KW-1185">Reference proteome</keyword>
<keyword evidence="7" id="KW-0547">Nucleotide-binding</keyword>
<gene>
    <name evidence="14" type="ORF">VDBG_07247</name>
</gene>
<dbReference type="Gene3D" id="3.90.190.20">
    <property type="entry name" value="Mur ligase, C-terminal domain"/>
    <property type="match status" value="1"/>
</dbReference>
<evidence type="ECO:0000256" key="6">
    <source>
        <dbReference type="ARBA" id="ARBA00022723"/>
    </source>
</evidence>
<sequence length="471" mass="51030">MATPRPRDYASALAHLNLLIPNRSITARLAAQAPSGPDPNLLAIPEMLDSPRPHRPDARLPAAAPASCTSPAQKGKGSVKRQEQIPLGGAPLYETELLRATYFDVWDRFTASARARGEPDADGPASKPFYFRFLTVMAFHVFLGEACRSVVLEVGIGGAYDATNVVPAESVTAAVVMRLGVDHVGMLGGMREEIAWHKAGIMKKGRPAFTRLVEERPSVMAVLRERAVALECSELVEVKDADVEAWGGVESGLRGEFQRYNQALAALAAEEHLCALEGRTSARKLSDVRPSVLEALKSASLRGRHEKKSDAERGISWLLDGAHTTDSLEETAKWLAAERQKQPKAGIVLLFNQQEREASELLLHFLATLRKEIGDADDRLFKAAVLSRNDAKSDEGAPDADITVQESCREAFASVYPSVPTHITQNLTSAIEHIRGFSTPGDKTEQQTVLVTGSMHLVGGVIGLLEPEGLK</sequence>
<dbReference type="InterPro" id="IPR001645">
    <property type="entry name" value="Folylpolyglutamate_synth"/>
</dbReference>
<dbReference type="GO" id="GO:0004326">
    <property type="term" value="F:tetrahydrofolylpolyglutamate synthase activity"/>
    <property type="evidence" value="ECO:0007669"/>
    <property type="project" value="UniProtKB-EC"/>
</dbReference>
<dbReference type="EC" id="6.3.2.17" evidence="3"/>
<evidence type="ECO:0000256" key="9">
    <source>
        <dbReference type="ARBA" id="ARBA00022842"/>
    </source>
</evidence>
<feature type="compositionally biased region" description="Basic and acidic residues" evidence="13">
    <location>
        <begin position="49"/>
        <end position="58"/>
    </location>
</feature>
<evidence type="ECO:0000256" key="11">
    <source>
        <dbReference type="ARBA" id="ARBA00030876"/>
    </source>
</evidence>
<comment type="similarity">
    <text evidence="2">Belongs to the folylpolyglutamate synthase family.</text>
</comment>
<dbReference type="Gene3D" id="3.40.1190.10">
    <property type="entry name" value="Mur-like, catalytic domain"/>
    <property type="match status" value="1"/>
</dbReference>
<keyword evidence="8" id="KW-0067">ATP-binding</keyword>
<dbReference type="GO" id="GO:0006730">
    <property type="term" value="P:one-carbon metabolic process"/>
    <property type="evidence" value="ECO:0007669"/>
    <property type="project" value="UniProtKB-KW"/>
</dbReference>
<comment type="catalytic activity">
    <reaction evidence="12">
        <text>(6S)-5,6,7,8-tetrahydrofolyl-(gamma-L-Glu)(n) + L-glutamate + ATP = (6S)-5,6,7,8-tetrahydrofolyl-(gamma-L-Glu)(n+1) + ADP + phosphate + H(+)</text>
        <dbReference type="Rhea" id="RHEA:10580"/>
        <dbReference type="Rhea" id="RHEA-COMP:14738"/>
        <dbReference type="Rhea" id="RHEA-COMP:14740"/>
        <dbReference type="ChEBI" id="CHEBI:15378"/>
        <dbReference type="ChEBI" id="CHEBI:29985"/>
        <dbReference type="ChEBI" id="CHEBI:30616"/>
        <dbReference type="ChEBI" id="CHEBI:43474"/>
        <dbReference type="ChEBI" id="CHEBI:141005"/>
        <dbReference type="ChEBI" id="CHEBI:456216"/>
        <dbReference type="EC" id="6.3.2.17"/>
    </reaction>
</comment>
<evidence type="ECO:0000256" key="13">
    <source>
        <dbReference type="SAM" id="MobiDB-lite"/>
    </source>
</evidence>
<dbReference type="PANTHER" id="PTHR11136">
    <property type="entry name" value="FOLYLPOLYGLUTAMATE SYNTHASE-RELATED"/>
    <property type="match status" value="1"/>
</dbReference>
<evidence type="ECO:0000256" key="5">
    <source>
        <dbReference type="ARBA" id="ARBA00022598"/>
    </source>
</evidence>
<dbReference type="PROSITE" id="PS01012">
    <property type="entry name" value="FOLYLPOLYGLU_SYNT_2"/>
    <property type="match status" value="1"/>
</dbReference>
<dbReference type="STRING" id="526221.C9SQL2"/>
<evidence type="ECO:0000256" key="2">
    <source>
        <dbReference type="ARBA" id="ARBA00008276"/>
    </source>
</evidence>
<dbReference type="eggNOG" id="KOG2525">
    <property type="taxonomic scope" value="Eukaryota"/>
</dbReference>
<evidence type="ECO:0000313" key="14">
    <source>
        <dbReference type="EMBL" id="EEY21137.1"/>
    </source>
</evidence>
<dbReference type="OrthoDB" id="10261039at2759"/>
<evidence type="ECO:0000256" key="1">
    <source>
        <dbReference type="ARBA" id="ARBA00005150"/>
    </source>
</evidence>
<evidence type="ECO:0000313" key="15">
    <source>
        <dbReference type="Proteomes" id="UP000008698"/>
    </source>
</evidence>
<reference evidence="15" key="1">
    <citation type="journal article" date="2011" name="PLoS Pathog.">
        <title>Comparative genomics yields insights into niche adaptation of plant vascular wilt pathogens.</title>
        <authorList>
            <person name="Klosterman S.J."/>
            <person name="Subbarao K.V."/>
            <person name="Kang S."/>
            <person name="Veronese P."/>
            <person name="Gold S.E."/>
            <person name="Thomma B.P.H.J."/>
            <person name="Chen Z."/>
            <person name="Henrissat B."/>
            <person name="Lee Y.-H."/>
            <person name="Park J."/>
            <person name="Garcia-Pedrajas M.D."/>
            <person name="Barbara D.J."/>
            <person name="Anchieta A."/>
            <person name="de Jonge R."/>
            <person name="Santhanam P."/>
            <person name="Maruthachalam K."/>
            <person name="Atallah Z."/>
            <person name="Amyotte S.G."/>
            <person name="Paz Z."/>
            <person name="Inderbitzin P."/>
            <person name="Hayes R.J."/>
            <person name="Heiman D.I."/>
            <person name="Young S."/>
            <person name="Zeng Q."/>
            <person name="Engels R."/>
            <person name="Galagan J."/>
            <person name="Cuomo C.A."/>
            <person name="Dobinson K.F."/>
            <person name="Ma L.-J."/>
        </authorList>
    </citation>
    <scope>NUCLEOTIDE SEQUENCE [LARGE SCALE GENOMIC DNA]</scope>
    <source>
        <strain evidence="15">VaMs.102 / ATCC MYA-4576 / FGSC 10136</strain>
    </source>
</reference>
<evidence type="ECO:0000256" key="8">
    <source>
        <dbReference type="ARBA" id="ARBA00022840"/>
    </source>
</evidence>
<evidence type="ECO:0000256" key="12">
    <source>
        <dbReference type="ARBA" id="ARBA00047493"/>
    </source>
</evidence>
<dbReference type="HOGENOM" id="CLU_015869_0_1_1"/>
<dbReference type="UniPathway" id="UPA00850"/>
<keyword evidence="4" id="KW-0554">One-carbon metabolism</keyword>
<proteinExistence type="inferred from homology"/>
<dbReference type="EMBL" id="DS985222">
    <property type="protein sequence ID" value="EEY21137.1"/>
    <property type="molecule type" value="Genomic_DNA"/>
</dbReference>
<dbReference type="InterPro" id="IPR036615">
    <property type="entry name" value="Mur_ligase_C_dom_sf"/>
</dbReference>
<feature type="region of interest" description="Disordered" evidence="13">
    <location>
        <begin position="31"/>
        <end position="83"/>
    </location>
</feature>
<evidence type="ECO:0000256" key="4">
    <source>
        <dbReference type="ARBA" id="ARBA00022563"/>
    </source>
</evidence>
<organism evidence="15">
    <name type="scientific">Verticillium alfalfae (strain VaMs.102 / ATCC MYA-4576 / FGSC 10136)</name>
    <name type="common">Verticillium wilt of alfalfa</name>
    <name type="synonym">Verticillium albo-atrum</name>
    <dbReference type="NCBI Taxonomy" id="526221"/>
    <lineage>
        <taxon>Eukaryota</taxon>
        <taxon>Fungi</taxon>
        <taxon>Dikarya</taxon>
        <taxon>Ascomycota</taxon>
        <taxon>Pezizomycotina</taxon>
        <taxon>Sordariomycetes</taxon>
        <taxon>Hypocreomycetidae</taxon>
        <taxon>Glomerellales</taxon>
        <taxon>Plectosphaerellaceae</taxon>
        <taxon>Verticillium</taxon>
    </lineage>
</organism>
<accession>C9SQL2</accession>